<comment type="caution">
    <text evidence="3">The sequence shown here is derived from an EMBL/GenBank/DDBJ whole genome shotgun (WGS) entry which is preliminary data.</text>
</comment>
<dbReference type="RefSeq" id="WP_188679363.1">
    <property type="nucleotide sequence ID" value="NZ_BMNY01000001.1"/>
</dbReference>
<evidence type="ECO:0000313" key="3">
    <source>
        <dbReference type="EMBL" id="GGM66476.1"/>
    </source>
</evidence>
<protein>
    <submittedName>
        <fullName evidence="3">UDP-glucose 4-epimerase</fullName>
    </submittedName>
</protein>
<dbReference type="Proteomes" id="UP000632195">
    <property type="component" value="Unassembled WGS sequence"/>
</dbReference>
<dbReference type="Gene3D" id="3.40.50.720">
    <property type="entry name" value="NAD(P)-binding Rossmann-like Domain"/>
    <property type="match status" value="1"/>
</dbReference>
<comment type="similarity">
    <text evidence="1">Belongs to the NAD(P)-dependent epimerase/dehydratase family.</text>
</comment>
<dbReference type="AlphaFoldDB" id="A0AA37BPE7"/>
<dbReference type="SUPFAM" id="SSF51735">
    <property type="entry name" value="NAD(P)-binding Rossmann-fold domains"/>
    <property type="match status" value="1"/>
</dbReference>
<accession>A0AA37BPE7</accession>
<evidence type="ECO:0000259" key="2">
    <source>
        <dbReference type="Pfam" id="PF01370"/>
    </source>
</evidence>
<proteinExistence type="inferred from homology"/>
<dbReference type="InterPro" id="IPR036291">
    <property type="entry name" value="NAD(P)-bd_dom_sf"/>
</dbReference>
<dbReference type="PANTHER" id="PTHR43000">
    <property type="entry name" value="DTDP-D-GLUCOSE 4,6-DEHYDRATASE-RELATED"/>
    <property type="match status" value="1"/>
</dbReference>
<feature type="domain" description="NAD-dependent epimerase/dehydratase" evidence="2">
    <location>
        <begin position="7"/>
        <end position="236"/>
    </location>
</feature>
<evidence type="ECO:0000256" key="1">
    <source>
        <dbReference type="ARBA" id="ARBA00007637"/>
    </source>
</evidence>
<keyword evidence="4" id="KW-1185">Reference proteome</keyword>
<name>A0AA37BPE7_9ARCH</name>
<dbReference type="Pfam" id="PF01370">
    <property type="entry name" value="Epimerase"/>
    <property type="match status" value="1"/>
</dbReference>
<reference evidence="3" key="1">
    <citation type="journal article" date="2014" name="Int. J. Syst. Evol. Microbiol.">
        <title>Complete genome sequence of Corynebacterium casei LMG S-19264T (=DSM 44701T), isolated from a smear-ripened cheese.</title>
        <authorList>
            <consortium name="US DOE Joint Genome Institute (JGI-PGF)"/>
            <person name="Walter F."/>
            <person name="Albersmeier A."/>
            <person name="Kalinowski J."/>
            <person name="Ruckert C."/>
        </authorList>
    </citation>
    <scope>NUCLEOTIDE SEQUENCE</scope>
    <source>
        <strain evidence="3">JCM 13583</strain>
    </source>
</reference>
<dbReference type="InterPro" id="IPR001509">
    <property type="entry name" value="Epimerase_deHydtase"/>
</dbReference>
<gene>
    <name evidence="3" type="ORF">GCM10007108_00840</name>
</gene>
<organism evidence="3 4">
    <name type="scientific">Thermogymnomonas acidicola</name>
    <dbReference type="NCBI Taxonomy" id="399579"/>
    <lineage>
        <taxon>Archaea</taxon>
        <taxon>Methanobacteriati</taxon>
        <taxon>Thermoplasmatota</taxon>
        <taxon>Thermoplasmata</taxon>
        <taxon>Thermoplasmatales</taxon>
        <taxon>Thermogymnomonas</taxon>
    </lineage>
</organism>
<dbReference type="EMBL" id="BMNY01000001">
    <property type="protein sequence ID" value="GGM66476.1"/>
    <property type="molecule type" value="Genomic_DNA"/>
</dbReference>
<reference evidence="3" key="2">
    <citation type="submission" date="2022-09" db="EMBL/GenBank/DDBJ databases">
        <authorList>
            <person name="Sun Q."/>
            <person name="Ohkuma M."/>
        </authorList>
    </citation>
    <scope>NUCLEOTIDE SEQUENCE</scope>
    <source>
        <strain evidence="3">JCM 13583</strain>
    </source>
</reference>
<dbReference type="Gene3D" id="3.90.25.10">
    <property type="entry name" value="UDP-galactose 4-epimerase, domain 1"/>
    <property type="match status" value="2"/>
</dbReference>
<sequence length="313" mass="34716">MLQGKEILVTGGAGFIGSNLVNLLSARNSVTVLDNFSSVDDRYIRHLRDRIRIVRGDITRPEELPVGHFDIIFHLAANSDVRGGISDPLLDFRVNAMGTVNVLEAARKCDAAVFCFASSSTVYGEAEKIPTPENYGPYMPISSYGASKMSGEGFVSAYSHYYGFKGLIFRFANIVGRNSTHGVIYDFIHKLMKNPRELEVLGDGTQKKSYMHVDDCTGAMEYLAERAARTEIFNLGNREVTSVMRIAEMVIGEMGLKDVRIRLTGGKDGRGWAGDVKYAHLDVEKLFSTGWKNRYSSDESVRVAIRETLSQMA</sequence>
<evidence type="ECO:0000313" key="4">
    <source>
        <dbReference type="Proteomes" id="UP000632195"/>
    </source>
</evidence>